<proteinExistence type="predicted"/>
<reference evidence="1" key="2">
    <citation type="submission" date="2020-09" db="EMBL/GenBank/DDBJ databases">
        <authorList>
            <person name="Sun Q."/>
            <person name="Kim S."/>
        </authorList>
    </citation>
    <scope>NUCLEOTIDE SEQUENCE</scope>
    <source>
        <strain evidence="1">KCTC 12711</strain>
    </source>
</reference>
<reference evidence="1" key="1">
    <citation type="journal article" date="2014" name="Int. J. Syst. Evol. Microbiol.">
        <title>Complete genome sequence of Corynebacterium casei LMG S-19264T (=DSM 44701T), isolated from a smear-ripened cheese.</title>
        <authorList>
            <consortium name="US DOE Joint Genome Institute (JGI-PGF)"/>
            <person name="Walter F."/>
            <person name="Albersmeier A."/>
            <person name="Kalinowski J."/>
            <person name="Ruckert C."/>
        </authorList>
    </citation>
    <scope>NUCLEOTIDE SEQUENCE</scope>
    <source>
        <strain evidence="1">KCTC 12711</strain>
    </source>
</reference>
<evidence type="ECO:0000313" key="2">
    <source>
        <dbReference type="Proteomes" id="UP000614811"/>
    </source>
</evidence>
<gene>
    <name evidence="1" type="ORF">GCM10008090_22380</name>
</gene>
<accession>A0A918RWJ9</accession>
<evidence type="ECO:0000313" key="1">
    <source>
        <dbReference type="EMBL" id="GHA12061.1"/>
    </source>
</evidence>
<protein>
    <submittedName>
        <fullName evidence="1">Uncharacterized protein</fullName>
    </submittedName>
</protein>
<organism evidence="1 2">
    <name type="scientific">Arenicella chitinivorans</name>
    <dbReference type="NCBI Taxonomy" id="1329800"/>
    <lineage>
        <taxon>Bacteria</taxon>
        <taxon>Pseudomonadati</taxon>
        <taxon>Pseudomonadota</taxon>
        <taxon>Gammaproteobacteria</taxon>
        <taxon>Arenicellales</taxon>
        <taxon>Arenicellaceae</taxon>
        <taxon>Arenicella</taxon>
    </lineage>
</organism>
<name>A0A918RWJ9_9GAMM</name>
<dbReference type="AlphaFoldDB" id="A0A918RWJ9"/>
<dbReference type="Proteomes" id="UP000614811">
    <property type="component" value="Unassembled WGS sequence"/>
</dbReference>
<comment type="caution">
    <text evidence="1">The sequence shown here is derived from an EMBL/GenBank/DDBJ whole genome shotgun (WGS) entry which is preliminary data.</text>
</comment>
<dbReference type="RefSeq" id="WP_189401001.1">
    <property type="nucleotide sequence ID" value="NZ_BMXA01000003.1"/>
</dbReference>
<dbReference type="EMBL" id="BMXA01000003">
    <property type="protein sequence ID" value="GHA12061.1"/>
    <property type="molecule type" value="Genomic_DNA"/>
</dbReference>
<sequence length="113" mass="12337">MSYHLSVNRVAAGNSKTSPISKSEWLSCVEDDDDFSCIIDEGDSVSALFQQGSRAEELSWCDGVIDVYQPSDVLLQKLARLATSLNATVVNHVNDAQQPRMSDMLSVVSELSL</sequence>
<keyword evidence="2" id="KW-1185">Reference proteome</keyword>